<dbReference type="EMBL" id="SNZR01000011">
    <property type="protein sequence ID" value="TDR94649.1"/>
    <property type="molecule type" value="Genomic_DNA"/>
</dbReference>
<gene>
    <name evidence="2" type="ORF">EV668_1937</name>
</gene>
<organism evidence="2 3">
    <name type="scientific">Enterovirga rhinocerotis</name>
    <dbReference type="NCBI Taxonomy" id="1339210"/>
    <lineage>
        <taxon>Bacteria</taxon>
        <taxon>Pseudomonadati</taxon>
        <taxon>Pseudomonadota</taxon>
        <taxon>Alphaproteobacteria</taxon>
        <taxon>Hyphomicrobiales</taxon>
        <taxon>Methylobacteriaceae</taxon>
        <taxon>Enterovirga</taxon>
    </lineage>
</organism>
<dbReference type="RefSeq" id="WP_133769520.1">
    <property type="nucleotide sequence ID" value="NZ_SNZR01000011.1"/>
</dbReference>
<proteinExistence type="predicted"/>
<protein>
    <submittedName>
        <fullName evidence="2">Uncharacterized protein</fullName>
    </submittedName>
</protein>
<evidence type="ECO:0000313" key="2">
    <source>
        <dbReference type="EMBL" id="TDR94649.1"/>
    </source>
</evidence>
<keyword evidence="3" id="KW-1185">Reference proteome</keyword>
<sequence length="75" mass="8319">MTSFAGLFASEPDPWKPARCSCGDHESEAQHEKAVALAQSRRARRLLIKTTLRNLLRVSARTKTMDAPATFHPIA</sequence>
<evidence type="ECO:0000256" key="1">
    <source>
        <dbReference type="SAM" id="MobiDB-lite"/>
    </source>
</evidence>
<dbReference type="AlphaFoldDB" id="A0A4V3DZ05"/>
<feature type="region of interest" description="Disordered" evidence="1">
    <location>
        <begin position="1"/>
        <end position="21"/>
    </location>
</feature>
<comment type="caution">
    <text evidence="2">The sequence shown here is derived from an EMBL/GenBank/DDBJ whole genome shotgun (WGS) entry which is preliminary data.</text>
</comment>
<dbReference type="Proteomes" id="UP000295122">
    <property type="component" value="Unassembled WGS sequence"/>
</dbReference>
<reference evidence="2 3" key="1">
    <citation type="submission" date="2019-03" db="EMBL/GenBank/DDBJ databases">
        <title>Genomic Encyclopedia of Type Strains, Phase IV (KMG-IV): sequencing the most valuable type-strain genomes for metagenomic binning, comparative biology and taxonomic classification.</title>
        <authorList>
            <person name="Goeker M."/>
        </authorList>
    </citation>
    <scope>NUCLEOTIDE SEQUENCE [LARGE SCALE GENOMIC DNA]</scope>
    <source>
        <strain evidence="2 3">DSM 25903</strain>
    </source>
</reference>
<accession>A0A4V3DZ05</accession>
<name>A0A4V3DZ05_9HYPH</name>
<evidence type="ECO:0000313" key="3">
    <source>
        <dbReference type="Proteomes" id="UP000295122"/>
    </source>
</evidence>